<proteinExistence type="predicted"/>
<feature type="domain" description="CAAX prenyl protease 2/Lysostaphin resistance protein A-like" evidence="2">
    <location>
        <begin position="136"/>
        <end position="246"/>
    </location>
</feature>
<feature type="transmembrane region" description="Helical" evidence="1">
    <location>
        <begin position="211"/>
        <end position="230"/>
    </location>
</feature>
<dbReference type="InterPro" id="IPR003675">
    <property type="entry name" value="Rce1/LyrA-like_dom"/>
</dbReference>
<keyword evidence="4" id="KW-1185">Reference proteome</keyword>
<evidence type="ECO:0000259" key="2">
    <source>
        <dbReference type="Pfam" id="PF02517"/>
    </source>
</evidence>
<dbReference type="EMBL" id="BSOA01000048">
    <property type="protein sequence ID" value="GLQ90350.1"/>
    <property type="molecule type" value="Genomic_DNA"/>
</dbReference>
<feature type="transmembrane region" description="Helical" evidence="1">
    <location>
        <begin position="13"/>
        <end position="35"/>
    </location>
</feature>
<dbReference type="Proteomes" id="UP001156627">
    <property type="component" value="Unassembled WGS sequence"/>
</dbReference>
<evidence type="ECO:0000256" key="1">
    <source>
        <dbReference type="SAM" id="Phobius"/>
    </source>
</evidence>
<keyword evidence="1" id="KW-0472">Membrane</keyword>
<organism evidence="3 4">
    <name type="scientific">Dyella flagellata</name>
    <dbReference type="NCBI Taxonomy" id="1867833"/>
    <lineage>
        <taxon>Bacteria</taxon>
        <taxon>Pseudomonadati</taxon>
        <taxon>Pseudomonadota</taxon>
        <taxon>Gammaproteobacteria</taxon>
        <taxon>Lysobacterales</taxon>
        <taxon>Rhodanobacteraceae</taxon>
        <taxon>Dyella</taxon>
    </lineage>
</organism>
<evidence type="ECO:0000313" key="4">
    <source>
        <dbReference type="Proteomes" id="UP001156627"/>
    </source>
</evidence>
<protein>
    <recommendedName>
        <fullName evidence="2">CAAX prenyl protease 2/Lysostaphin resistance protein A-like domain-containing protein</fullName>
    </recommendedName>
</protein>
<accession>A0ABQ5XF84</accession>
<dbReference type="Pfam" id="PF02517">
    <property type="entry name" value="Rce1-like"/>
    <property type="match status" value="1"/>
</dbReference>
<gene>
    <name evidence="3" type="ORF">GCM10007898_39250</name>
</gene>
<feature type="transmembrane region" description="Helical" evidence="1">
    <location>
        <begin position="47"/>
        <end position="72"/>
    </location>
</feature>
<sequence length="257" mass="27643">MSVSTPNSPHCKLALWLGAAGLLATVALFPYVIQLTPQKFSALHKPLWLVVSLASLETGLLCFAFAWLGLYLGASLGLDAPWLRAFVYRRPVQGESPARWRLAVLFGLLAGMVVVGASALWPESAGQAGYIASAVSQAWRGALASLYGGVVEETLCRLMLMTLFVWLLSKLRHGQAKAWMYVAAALFAALLFGGGHLSFAAALGMHAPMQIARIVLLNAMVGCVFGWLFWRHGLEHAMLAHFSADIVVHVVAPLGFS</sequence>
<evidence type="ECO:0000313" key="3">
    <source>
        <dbReference type="EMBL" id="GLQ90350.1"/>
    </source>
</evidence>
<feature type="transmembrane region" description="Helical" evidence="1">
    <location>
        <begin position="178"/>
        <end position="199"/>
    </location>
</feature>
<feature type="transmembrane region" description="Helical" evidence="1">
    <location>
        <begin position="142"/>
        <end position="166"/>
    </location>
</feature>
<dbReference type="RefSeq" id="WP_284333769.1">
    <property type="nucleotide sequence ID" value="NZ_BSOA01000048.1"/>
</dbReference>
<feature type="transmembrane region" description="Helical" evidence="1">
    <location>
        <begin position="100"/>
        <end position="121"/>
    </location>
</feature>
<reference evidence="4" key="1">
    <citation type="journal article" date="2019" name="Int. J. Syst. Evol. Microbiol.">
        <title>The Global Catalogue of Microorganisms (GCM) 10K type strain sequencing project: providing services to taxonomists for standard genome sequencing and annotation.</title>
        <authorList>
            <consortium name="The Broad Institute Genomics Platform"/>
            <consortium name="The Broad Institute Genome Sequencing Center for Infectious Disease"/>
            <person name="Wu L."/>
            <person name="Ma J."/>
        </authorList>
    </citation>
    <scope>NUCLEOTIDE SEQUENCE [LARGE SCALE GENOMIC DNA]</scope>
    <source>
        <strain evidence="4">NBRC 111981</strain>
    </source>
</reference>
<name>A0ABQ5XF84_9GAMM</name>
<keyword evidence="1" id="KW-0812">Transmembrane</keyword>
<comment type="caution">
    <text evidence="3">The sequence shown here is derived from an EMBL/GenBank/DDBJ whole genome shotgun (WGS) entry which is preliminary data.</text>
</comment>
<keyword evidence="1" id="KW-1133">Transmembrane helix</keyword>